<gene>
    <name evidence="5" type="primary">ispH</name>
    <name evidence="6" type="ORF">P872_22820</name>
</gene>
<dbReference type="PATRIC" id="fig|1123057.7.peg.88"/>
<feature type="binding site" evidence="5">
    <location>
        <position position="55"/>
    </location>
    <ligand>
        <name>isopentenyl diphosphate</name>
        <dbReference type="ChEBI" id="CHEBI:128769"/>
    </ligand>
</feature>
<comment type="catalytic activity">
    <reaction evidence="5">
        <text>dimethylallyl diphosphate + 2 oxidized [2Fe-2S]-[ferredoxin] + H2O = (2E)-4-hydroxy-3-methylbut-2-enyl diphosphate + 2 reduced [2Fe-2S]-[ferredoxin] + 2 H(+)</text>
        <dbReference type="Rhea" id="RHEA:24825"/>
        <dbReference type="Rhea" id="RHEA-COMP:10000"/>
        <dbReference type="Rhea" id="RHEA-COMP:10001"/>
        <dbReference type="ChEBI" id="CHEBI:15377"/>
        <dbReference type="ChEBI" id="CHEBI:15378"/>
        <dbReference type="ChEBI" id="CHEBI:33737"/>
        <dbReference type="ChEBI" id="CHEBI:33738"/>
        <dbReference type="ChEBI" id="CHEBI:57623"/>
        <dbReference type="ChEBI" id="CHEBI:128753"/>
        <dbReference type="EC" id="1.17.7.4"/>
    </reaction>
</comment>
<feature type="binding site" evidence="5">
    <location>
        <position position="247"/>
    </location>
    <ligand>
        <name>isopentenyl diphosphate</name>
        <dbReference type="ChEBI" id="CHEBI:128769"/>
    </ligand>
</feature>
<protein>
    <recommendedName>
        <fullName evidence="5">4-hydroxy-3-methylbut-2-enyl diphosphate reductase</fullName>
        <shortName evidence="5">HMBPP reductase</shortName>
        <ecNumber evidence="5">1.17.7.4</ecNumber>
    </recommendedName>
</protein>
<keyword evidence="3 5" id="KW-0408">Iron</keyword>
<evidence type="ECO:0000256" key="2">
    <source>
        <dbReference type="ARBA" id="ARBA00022723"/>
    </source>
</evidence>
<feature type="binding site" evidence="5">
    <location>
        <position position="218"/>
    </location>
    <ligand>
        <name>[4Fe-4S] cluster</name>
        <dbReference type="ChEBI" id="CHEBI:49883"/>
    </ligand>
</feature>
<feature type="binding site" evidence="5">
    <location>
        <position position="248"/>
    </location>
    <ligand>
        <name>dimethylallyl diphosphate</name>
        <dbReference type="ChEBI" id="CHEBI:57623"/>
    </ligand>
</feature>
<comment type="catalytic activity">
    <reaction evidence="5">
        <text>isopentenyl diphosphate + 2 oxidized [2Fe-2S]-[ferredoxin] + H2O = (2E)-4-hydroxy-3-methylbut-2-enyl diphosphate + 2 reduced [2Fe-2S]-[ferredoxin] + 2 H(+)</text>
        <dbReference type="Rhea" id="RHEA:24488"/>
        <dbReference type="Rhea" id="RHEA-COMP:10000"/>
        <dbReference type="Rhea" id="RHEA-COMP:10001"/>
        <dbReference type="ChEBI" id="CHEBI:15377"/>
        <dbReference type="ChEBI" id="CHEBI:15378"/>
        <dbReference type="ChEBI" id="CHEBI:33737"/>
        <dbReference type="ChEBI" id="CHEBI:33738"/>
        <dbReference type="ChEBI" id="CHEBI:128753"/>
        <dbReference type="ChEBI" id="CHEBI:128769"/>
        <dbReference type="EC" id="1.17.7.4"/>
    </reaction>
</comment>
<dbReference type="CDD" id="cd13944">
    <property type="entry name" value="lytB_ispH"/>
    <property type="match status" value="1"/>
</dbReference>
<feature type="binding site" evidence="5">
    <location>
        <position position="290"/>
    </location>
    <ligand>
        <name>dimethylallyl diphosphate</name>
        <dbReference type="ChEBI" id="CHEBI:57623"/>
    </ligand>
</feature>
<comment type="caution">
    <text evidence="6">The sequence shown here is derived from an EMBL/GenBank/DDBJ whole genome shotgun (WGS) entry which is preliminary data.</text>
</comment>
<dbReference type="EC" id="1.17.7.4" evidence="5"/>
<feature type="binding site" evidence="5">
    <location>
        <position position="89"/>
    </location>
    <ligand>
        <name>isopentenyl diphosphate</name>
        <dbReference type="ChEBI" id="CHEBI:128769"/>
    </ligand>
</feature>
<comment type="similarity">
    <text evidence="5">Belongs to the IspH family.</text>
</comment>
<dbReference type="PANTHER" id="PTHR30426">
    <property type="entry name" value="4-HYDROXY-3-METHYLBUT-2-ENYL DIPHOSPHATE REDUCTASE"/>
    <property type="match status" value="1"/>
</dbReference>
<accession>U5C9P7</accession>
<dbReference type="PANTHER" id="PTHR30426:SF0">
    <property type="entry name" value="4-HYDROXY-3-METHYLBUT-2-ENYL DIPHOSPHATE REDUCTASE"/>
    <property type="match status" value="1"/>
</dbReference>
<keyword evidence="5" id="KW-0414">Isoprene biosynthesis</keyword>
<comment type="pathway">
    <text evidence="5">Isoprenoid biosynthesis; dimethylallyl diphosphate biosynthesis; dimethylallyl diphosphate from (2E)-4-hydroxy-3-methylbutenyl diphosphate: step 1/1.</text>
</comment>
<evidence type="ECO:0000256" key="1">
    <source>
        <dbReference type="ARBA" id="ARBA00022485"/>
    </source>
</evidence>
<proteinExistence type="inferred from homology"/>
<feature type="binding site" evidence="5">
    <location>
        <position position="248"/>
    </location>
    <ligand>
        <name>(2E)-4-hydroxy-3-methylbut-2-enyl diphosphate</name>
        <dbReference type="ChEBI" id="CHEBI:128753"/>
    </ligand>
</feature>
<evidence type="ECO:0000313" key="7">
    <source>
        <dbReference type="Proteomes" id="UP000016843"/>
    </source>
</evidence>
<dbReference type="Pfam" id="PF02401">
    <property type="entry name" value="LYTB"/>
    <property type="match status" value="1"/>
</dbReference>
<dbReference type="GO" id="GO:0050992">
    <property type="term" value="P:dimethylallyl diphosphate biosynthetic process"/>
    <property type="evidence" value="ECO:0007669"/>
    <property type="project" value="UniProtKB-UniRule"/>
</dbReference>
<dbReference type="NCBIfam" id="NF002187">
    <property type="entry name" value="PRK01045.1-1"/>
    <property type="match status" value="1"/>
</dbReference>
<keyword evidence="2 5" id="KW-0479">Metal-binding</keyword>
<dbReference type="Gene3D" id="3.40.1010.20">
    <property type="entry name" value="4-hydroxy-3-methylbut-2-enyl diphosphate reductase, catalytic domain"/>
    <property type="match status" value="2"/>
</dbReference>
<name>U5C9P7_9BACT</name>
<feature type="binding site" evidence="5">
    <location>
        <position position="290"/>
    </location>
    <ligand>
        <name>(2E)-4-hydroxy-3-methylbut-2-enyl diphosphate</name>
        <dbReference type="ChEBI" id="CHEBI:128753"/>
    </ligand>
</feature>
<keyword evidence="7" id="KW-1185">Reference proteome</keyword>
<dbReference type="UniPathway" id="UPA00059">
    <property type="reaction ID" value="UER00105"/>
</dbReference>
<dbReference type="eggNOG" id="COG0761">
    <property type="taxonomic scope" value="Bacteria"/>
</dbReference>
<feature type="binding site" evidence="5">
    <location>
        <position position="27"/>
    </location>
    <ligand>
        <name>[4Fe-4S] cluster</name>
        <dbReference type="ChEBI" id="CHEBI:49883"/>
    </ligand>
</feature>
<dbReference type="Proteomes" id="UP000016843">
    <property type="component" value="Unassembled WGS sequence"/>
</dbReference>
<feature type="binding site" evidence="5">
    <location>
        <position position="143"/>
    </location>
    <ligand>
        <name>isopentenyl diphosphate</name>
        <dbReference type="ChEBI" id="CHEBI:128769"/>
    </ligand>
</feature>
<feature type="active site" description="Proton donor" evidence="5">
    <location>
        <position position="145"/>
    </location>
</feature>
<feature type="binding site" evidence="5">
    <location>
        <position position="246"/>
    </location>
    <ligand>
        <name>dimethylallyl diphosphate</name>
        <dbReference type="ChEBI" id="CHEBI:57623"/>
    </ligand>
</feature>
<dbReference type="UniPathway" id="UPA00056">
    <property type="reaction ID" value="UER00097"/>
</dbReference>
<comment type="pathway">
    <text evidence="5">Isoprenoid biosynthesis; isopentenyl diphosphate biosynthesis via DXP pathway; isopentenyl diphosphate from 1-deoxy-D-xylulose 5-phosphate: step 6/6.</text>
</comment>
<dbReference type="GO" id="GO:0046872">
    <property type="term" value="F:metal ion binding"/>
    <property type="evidence" value="ECO:0007669"/>
    <property type="project" value="UniProtKB-KW"/>
</dbReference>
<dbReference type="GO" id="GO:0051745">
    <property type="term" value="F:4-hydroxy-3-methylbut-2-enyl diphosphate reductase activity"/>
    <property type="evidence" value="ECO:0007669"/>
    <property type="project" value="UniProtKB-UniRule"/>
</dbReference>
<feature type="binding site" evidence="5">
    <location>
        <position position="111"/>
    </location>
    <ligand>
        <name>[4Fe-4S] cluster</name>
        <dbReference type="ChEBI" id="CHEBI:49883"/>
    </ligand>
</feature>
<keyword evidence="1 5" id="KW-0004">4Fe-4S</keyword>
<reference evidence="6 7" key="1">
    <citation type="journal article" date="2013" name="Genome Announc.">
        <title>Draft Genome Sequence of the Psychrophilic and Alkaliphilic Rhodonellum psychrophilum Strain GCM71T.</title>
        <authorList>
            <person name="Hauptmann A.L."/>
            <person name="Glaring M.A."/>
            <person name="Hallin P.F."/>
            <person name="Prieme A."/>
            <person name="Stougaard P."/>
        </authorList>
    </citation>
    <scope>NUCLEOTIDE SEQUENCE [LARGE SCALE GENOMIC DNA]</scope>
    <source>
        <strain evidence="6 7">GCM71</strain>
    </source>
</reference>
<feature type="binding site" evidence="5">
    <location>
        <position position="181"/>
    </location>
    <ligand>
        <name>(2E)-4-hydroxy-3-methylbut-2-enyl diphosphate</name>
        <dbReference type="ChEBI" id="CHEBI:128753"/>
    </ligand>
</feature>
<dbReference type="GO" id="GO:0016114">
    <property type="term" value="P:terpenoid biosynthetic process"/>
    <property type="evidence" value="ECO:0007669"/>
    <property type="project" value="UniProtKB-UniRule"/>
</dbReference>
<organism evidence="6 7">
    <name type="scientific">Rhodonellum psychrophilum GCM71 = DSM 17998</name>
    <dbReference type="NCBI Taxonomy" id="1123057"/>
    <lineage>
        <taxon>Bacteria</taxon>
        <taxon>Pseudomonadati</taxon>
        <taxon>Bacteroidota</taxon>
        <taxon>Cytophagia</taxon>
        <taxon>Cytophagales</taxon>
        <taxon>Cytophagaceae</taxon>
        <taxon>Rhodonellum</taxon>
    </lineage>
</organism>
<dbReference type="AlphaFoldDB" id="U5C9P7"/>
<feature type="binding site" evidence="5">
    <location>
        <position position="55"/>
    </location>
    <ligand>
        <name>dimethylallyl diphosphate</name>
        <dbReference type="ChEBI" id="CHEBI:57623"/>
    </ligand>
</feature>
<dbReference type="GO" id="GO:0051539">
    <property type="term" value="F:4 iron, 4 sulfur cluster binding"/>
    <property type="evidence" value="ECO:0007669"/>
    <property type="project" value="UniProtKB-UniRule"/>
</dbReference>
<dbReference type="NCBIfam" id="TIGR00216">
    <property type="entry name" value="ispH_lytB"/>
    <property type="match status" value="1"/>
</dbReference>
<feature type="binding site" evidence="5">
    <location>
        <position position="246"/>
    </location>
    <ligand>
        <name>(2E)-4-hydroxy-3-methylbut-2-enyl diphosphate</name>
        <dbReference type="ChEBI" id="CHEBI:128753"/>
    </ligand>
</feature>
<comment type="cofactor">
    <cofactor evidence="5">
        <name>[4Fe-4S] cluster</name>
        <dbReference type="ChEBI" id="CHEBI:49883"/>
    </cofactor>
    <text evidence="5">Binds 1 [4Fe-4S] cluster per subunit.</text>
</comment>
<feature type="binding site" evidence="5">
    <location>
        <position position="246"/>
    </location>
    <ligand>
        <name>isopentenyl diphosphate</name>
        <dbReference type="ChEBI" id="CHEBI:128769"/>
    </ligand>
</feature>
<evidence type="ECO:0000256" key="3">
    <source>
        <dbReference type="ARBA" id="ARBA00023004"/>
    </source>
</evidence>
<sequence length="315" mass="36170">MLNWLKKRLPKSDGSMEVTIDKNSGYCFGVEFAIKMAEDEMEMSDKLYCLGDIVHNDMEVKRLNEKGLVVIDREQLQQLRNCKVLIRAHGEPPETYRTALENDIELIDASCPVVLKLQNRVKYAFDKMEREQGQIVIYGKKGHAEVIGLTGQTLEKAIVVMEEKDLEKIDYTKPVTLFSQTTKSTKGFYELKEKIEAKIKEANGEFKEMDFNANDSICRQVSNREPQLLNFSKENDVIIFVSGKKSSNGKALYQVCKTENERSYFVENETEIDATWFKFEDKVGICGATSTPMWLMEQVQRFLNSLHEDLVLTKG</sequence>
<comment type="function">
    <text evidence="5">Catalyzes the conversion of 1-hydroxy-2-methyl-2-(E)-butenyl 4-diphosphate (HMBPP) into a mixture of isopentenyl diphosphate (IPP) and dimethylallyl diphosphate (DMAPP). Acts in the terminal step of the DOXP/MEP pathway for isoprenoid precursor biosynthesis.</text>
</comment>
<dbReference type="EMBL" id="AWXR01000001">
    <property type="protein sequence ID" value="ERM84897.1"/>
    <property type="molecule type" value="Genomic_DNA"/>
</dbReference>
<feature type="binding site" evidence="5">
    <location>
        <position position="290"/>
    </location>
    <ligand>
        <name>isopentenyl diphosphate</name>
        <dbReference type="ChEBI" id="CHEBI:128769"/>
    </ligand>
</feature>
<feature type="binding site" evidence="5">
    <location>
        <position position="143"/>
    </location>
    <ligand>
        <name>(2E)-4-hydroxy-3-methylbut-2-enyl diphosphate</name>
        <dbReference type="ChEBI" id="CHEBI:128753"/>
    </ligand>
</feature>
<evidence type="ECO:0000313" key="6">
    <source>
        <dbReference type="EMBL" id="ERM84897.1"/>
    </source>
</evidence>
<keyword evidence="5" id="KW-0560">Oxidoreductase</keyword>
<dbReference type="GO" id="GO:0019288">
    <property type="term" value="P:isopentenyl diphosphate biosynthetic process, methylerythritol 4-phosphate pathway"/>
    <property type="evidence" value="ECO:0007669"/>
    <property type="project" value="UniProtKB-UniRule"/>
</dbReference>
<evidence type="ECO:0000256" key="4">
    <source>
        <dbReference type="ARBA" id="ARBA00023014"/>
    </source>
</evidence>
<feature type="binding site" evidence="5">
    <location>
        <position position="89"/>
    </location>
    <ligand>
        <name>dimethylallyl diphosphate</name>
        <dbReference type="ChEBI" id="CHEBI:57623"/>
    </ligand>
</feature>
<feature type="binding site" evidence="5">
    <location>
        <position position="248"/>
    </location>
    <ligand>
        <name>isopentenyl diphosphate</name>
        <dbReference type="ChEBI" id="CHEBI:128769"/>
    </ligand>
</feature>
<dbReference type="InterPro" id="IPR003451">
    <property type="entry name" value="LytB/IspH"/>
</dbReference>
<feature type="binding site" evidence="5">
    <location>
        <position position="143"/>
    </location>
    <ligand>
        <name>dimethylallyl diphosphate</name>
        <dbReference type="ChEBI" id="CHEBI:57623"/>
    </ligand>
</feature>
<feature type="binding site" evidence="5">
    <location>
        <position position="55"/>
    </location>
    <ligand>
        <name>(2E)-4-hydroxy-3-methylbut-2-enyl diphosphate</name>
        <dbReference type="ChEBI" id="CHEBI:128753"/>
    </ligand>
</feature>
<feature type="binding site" evidence="5">
    <location>
        <position position="247"/>
    </location>
    <ligand>
        <name>(2E)-4-hydroxy-3-methylbut-2-enyl diphosphate</name>
        <dbReference type="ChEBI" id="CHEBI:128753"/>
    </ligand>
</feature>
<dbReference type="HAMAP" id="MF_00191">
    <property type="entry name" value="IspH"/>
    <property type="match status" value="1"/>
</dbReference>
<dbReference type="Gene3D" id="3.40.50.11270">
    <property type="match status" value="1"/>
</dbReference>
<feature type="binding site" evidence="5">
    <location>
        <position position="89"/>
    </location>
    <ligand>
        <name>(2E)-4-hydroxy-3-methylbut-2-enyl diphosphate</name>
        <dbReference type="ChEBI" id="CHEBI:128753"/>
    </ligand>
</feature>
<keyword evidence="4 5" id="KW-0411">Iron-sulfur</keyword>
<feature type="binding site" evidence="5">
    <location>
        <position position="247"/>
    </location>
    <ligand>
        <name>dimethylallyl diphosphate</name>
        <dbReference type="ChEBI" id="CHEBI:57623"/>
    </ligand>
</feature>
<evidence type="ECO:0000256" key="5">
    <source>
        <dbReference type="HAMAP-Rule" id="MF_00191"/>
    </source>
</evidence>